<dbReference type="PANTHER" id="PTHR31340">
    <property type="entry name" value="MITOCHONDRIAL GENOME MAINTENANCE EXONUCLEASE 1"/>
    <property type="match status" value="1"/>
</dbReference>
<dbReference type="GO" id="GO:0008297">
    <property type="term" value="F:single-stranded DNA exodeoxyribonuclease activity"/>
    <property type="evidence" value="ECO:0007669"/>
    <property type="project" value="TreeGrafter"/>
</dbReference>
<evidence type="ECO:0000313" key="2">
    <source>
        <dbReference type="WBParaSite" id="L893_g2160.t1"/>
    </source>
</evidence>
<dbReference type="AlphaFoldDB" id="A0A1I7Z1C0"/>
<dbReference type="Gene3D" id="3.90.320.10">
    <property type="match status" value="1"/>
</dbReference>
<dbReference type="PANTHER" id="PTHR31340:SF3">
    <property type="entry name" value="MITOCHONDRIAL GENOME MAINTENANCE EXONUCLEASE 1"/>
    <property type="match status" value="1"/>
</dbReference>
<reference evidence="2" key="1">
    <citation type="submission" date="2016-11" db="UniProtKB">
        <authorList>
            <consortium name="WormBaseParasite"/>
        </authorList>
    </citation>
    <scope>IDENTIFICATION</scope>
</reference>
<name>A0A1I7Z1C0_9BILA</name>
<sequence length="304" mass="35409">MEFIRRDVAYGTSYEPLFRRNLLATLPGLSFTSLDRNPFADFKMVPEARLQKPEFKSKFQVPSVTFINQCTHPKEALEDWQRLKKNEMGDGFDQWNRDRFNVGSRTHKEIEKIMIKFYEIGDIEETDEEIIARITAPNQMIQDSVHSCMRSILPFLRDKLGYHLDTRMEKNVVHNGLFYNGRFDAICSLGDEGLMLVDWKTVSPEASQAGVDDAAMYGYRSQLAAYVGAINADPNFEDIEVIKKAADVMIYEDGRPAQMVLYEGDELQKYWDEWLEKLNKYWWTMGNSRSRVVQFRDSPFKKST</sequence>
<dbReference type="Proteomes" id="UP000095287">
    <property type="component" value="Unplaced"/>
</dbReference>
<dbReference type="InterPro" id="IPR011604">
    <property type="entry name" value="PDDEXK-like_dom_sf"/>
</dbReference>
<protein>
    <submittedName>
        <fullName evidence="2">PDDEXK_1 domain-containing protein</fullName>
    </submittedName>
</protein>
<dbReference type="GO" id="GO:0006264">
    <property type="term" value="P:mitochondrial DNA replication"/>
    <property type="evidence" value="ECO:0007669"/>
    <property type="project" value="TreeGrafter"/>
</dbReference>
<proteinExistence type="predicted"/>
<accession>A0A1I7Z1C0</accession>
<dbReference type="GO" id="GO:0005739">
    <property type="term" value="C:mitochondrion"/>
    <property type="evidence" value="ECO:0007669"/>
    <property type="project" value="TreeGrafter"/>
</dbReference>
<dbReference type="WBParaSite" id="L893_g2160.t1">
    <property type="protein sequence ID" value="L893_g2160.t1"/>
    <property type="gene ID" value="L893_g2160"/>
</dbReference>
<keyword evidence="1" id="KW-1185">Reference proteome</keyword>
<evidence type="ECO:0000313" key="1">
    <source>
        <dbReference type="Proteomes" id="UP000095287"/>
    </source>
</evidence>
<organism evidence="1 2">
    <name type="scientific">Steinernema glaseri</name>
    <dbReference type="NCBI Taxonomy" id="37863"/>
    <lineage>
        <taxon>Eukaryota</taxon>
        <taxon>Metazoa</taxon>
        <taxon>Ecdysozoa</taxon>
        <taxon>Nematoda</taxon>
        <taxon>Chromadorea</taxon>
        <taxon>Rhabditida</taxon>
        <taxon>Tylenchina</taxon>
        <taxon>Panagrolaimomorpha</taxon>
        <taxon>Strongyloidoidea</taxon>
        <taxon>Steinernematidae</taxon>
        <taxon>Steinernema</taxon>
    </lineage>
</organism>